<dbReference type="KEGG" id="lch:Lcho_3034"/>
<evidence type="ECO:0000259" key="1">
    <source>
        <dbReference type="Pfam" id="PF14065"/>
    </source>
</evidence>
<name>B1XZC4_LEPCP</name>
<dbReference type="InterPro" id="IPR025351">
    <property type="entry name" value="Pvc16_N"/>
</dbReference>
<dbReference type="eggNOG" id="ENOG502ZCMP">
    <property type="taxonomic scope" value="Bacteria"/>
</dbReference>
<dbReference type="EMBL" id="CP001013">
    <property type="protein sequence ID" value="ACB35294.1"/>
    <property type="molecule type" value="Genomic_DNA"/>
</dbReference>
<evidence type="ECO:0000313" key="2">
    <source>
        <dbReference type="EMBL" id="ACB35294.1"/>
    </source>
</evidence>
<dbReference type="RefSeq" id="WP_012348045.1">
    <property type="nucleotide sequence ID" value="NC_010524.1"/>
</dbReference>
<gene>
    <name evidence="2" type="ordered locus">Lcho_3034</name>
</gene>
<dbReference type="Pfam" id="PF14065">
    <property type="entry name" value="Pvc16_N"/>
    <property type="match status" value="1"/>
</dbReference>
<proteinExistence type="predicted"/>
<accession>B1XZC4</accession>
<evidence type="ECO:0000313" key="3">
    <source>
        <dbReference type="Proteomes" id="UP000001693"/>
    </source>
</evidence>
<reference evidence="2 3" key="1">
    <citation type="submission" date="2008-03" db="EMBL/GenBank/DDBJ databases">
        <title>Complete sequence of Leptothrix cholodnii SP-6.</title>
        <authorList>
            <consortium name="US DOE Joint Genome Institute"/>
            <person name="Copeland A."/>
            <person name="Lucas S."/>
            <person name="Lapidus A."/>
            <person name="Glavina del Rio T."/>
            <person name="Dalin E."/>
            <person name="Tice H."/>
            <person name="Bruce D."/>
            <person name="Goodwin L."/>
            <person name="Pitluck S."/>
            <person name="Chertkov O."/>
            <person name="Brettin T."/>
            <person name="Detter J.C."/>
            <person name="Han C."/>
            <person name="Kuske C.R."/>
            <person name="Schmutz J."/>
            <person name="Larimer F."/>
            <person name="Land M."/>
            <person name="Hauser L."/>
            <person name="Kyrpides N."/>
            <person name="Lykidis A."/>
            <person name="Emerson D."/>
            <person name="Richardson P."/>
        </authorList>
    </citation>
    <scope>NUCLEOTIDE SEQUENCE [LARGE SCALE GENOMIC DNA]</scope>
    <source>
        <strain evidence="3">ATCC 51168 / LMG 8142 / SP-6</strain>
    </source>
</reference>
<organism evidence="2 3">
    <name type="scientific">Leptothrix cholodnii (strain ATCC 51168 / LMG 8142 / SP-6)</name>
    <name type="common">Leptothrix discophora (strain SP-6)</name>
    <dbReference type="NCBI Taxonomy" id="395495"/>
    <lineage>
        <taxon>Bacteria</taxon>
        <taxon>Pseudomonadati</taxon>
        <taxon>Pseudomonadota</taxon>
        <taxon>Betaproteobacteria</taxon>
        <taxon>Burkholderiales</taxon>
        <taxon>Sphaerotilaceae</taxon>
        <taxon>Leptothrix</taxon>
    </lineage>
</organism>
<feature type="domain" description="Pvc16 N-terminal" evidence="1">
    <location>
        <begin position="10"/>
        <end position="184"/>
    </location>
</feature>
<sequence>MANVRAVHSVGQSIVTYLRNTYPNNLGGSPMPACEFALLSSGELAAAVEEGTRISLYLYRVTVNEHNRQQRPDRMTPEQQAPLGLDLHYLLTAWSATAQEEQITLTWALRQLYLHPILDASSLSPEADWAPDEVIQVIPSELANEDMMRIWDALEPAYRLSVSYIARLVRIDPDAVTEGRPVVARRLGLGSLTGTEGTP</sequence>
<dbReference type="AlphaFoldDB" id="B1XZC4"/>
<dbReference type="HOGENOM" id="CLU_116582_1_0_4"/>
<dbReference type="OrthoDB" id="527247at2"/>
<keyword evidence="3" id="KW-1185">Reference proteome</keyword>
<protein>
    <recommendedName>
        <fullName evidence="1">Pvc16 N-terminal domain-containing protein</fullName>
    </recommendedName>
</protein>
<dbReference type="Proteomes" id="UP000001693">
    <property type="component" value="Chromosome"/>
</dbReference>
<dbReference type="STRING" id="395495.Lcho_3034"/>